<feature type="transmembrane region" description="Helical" evidence="1">
    <location>
        <begin position="77"/>
        <end position="96"/>
    </location>
</feature>
<organism evidence="2">
    <name type="scientific">Psilocybe cubensis</name>
    <name type="common">Psychedelic mushroom</name>
    <name type="synonym">Stropharia cubensis</name>
    <dbReference type="NCBI Taxonomy" id="181762"/>
    <lineage>
        <taxon>Eukaryota</taxon>
        <taxon>Fungi</taxon>
        <taxon>Dikarya</taxon>
        <taxon>Basidiomycota</taxon>
        <taxon>Agaricomycotina</taxon>
        <taxon>Agaricomycetes</taxon>
        <taxon>Agaricomycetidae</taxon>
        <taxon>Agaricales</taxon>
        <taxon>Agaricineae</taxon>
        <taxon>Strophariaceae</taxon>
        <taxon>Psilocybe</taxon>
    </lineage>
</organism>
<keyword evidence="1" id="KW-0812">Transmembrane</keyword>
<feature type="transmembrane region" description="Helical" evidence="1">
    <location>
        <begin position="117"/>
        <end position="137"/>
    </location>
</feature>
<comment type="caution">
    <text evidence="2">The sequence shown here is derived from an EMBL/GenBank/DDBJ whole genome shotgun (WGS) entry which is preliminary data.</text>
</comment>
<gene>
    <name evidence="2" type="ORF">JR316_004701</name>
</gene>
<proteinExistence type="predicted"/>
<keyword evidence="1" id="KW-0472">Membrane</keyword>
<reference evidence="2" key="1">
    <citation type="submission" date="2021-02" db="EMBL/GenBank/DDBJ databases">
        <title>Psilocybe cubensis genome.</title>
        <authorList>
            <person name="Mckernan K.J."/>
            <person name="Crawford S."/>
            <person name="Trippe A."/>
            <person name="Kane L.T."/>
            <person name="Mclaughlin S."/>
        </authorList>
    </citation>
    <scope>NUCLEOTIDE SEQUENCE [LARGE SCALE GENOMIC DNA]</scope>
    <source>
        <strain evidence="2">MGC-MH-2018</strain>
    </source>
</reference>
<accession>A0A8H8CKY1</accession>
<sequence length="200" mass="21524">MIVNISDTHVATSTVVDSSDAASTNTLVSAEQKVPGSLTTFVILSLIMSTLALAFSISNNVGDGQFSNIPNSIAAPVLAFVFTLPHHGAILLLRWLQHHDMASILPFTPYSARSIGYLFALLALWIVSTAIGARNGAAEIQTFDLDWSMAAAITTCTLELVFIIVIVVICVKQYRRHAKTNDPTPFSVETSHSQPKIAQV</sequence>
<evidence type="ECO:0000256" key="1">
    <source>
        <dbReference type="SAM" id="Phobius"/>
    </source>
</evidence>
<dbReference type="EMBL" id="JAFIQS010000004">
    <property type="protein sequence ID" value="KAG5170312.1"/>
    <property type="molecule type" value="Genomic_DNA"/>
</dbReference>
<protein>
    <submittedName>
        <fullName evidence="2">Uncharacterized protein</fullName>
    </submittedName>
</protein>
<keyword evidence="1" id="KW-1133">Transmembrane helix</keyword>
<feature type="transmembrane region" description="Helical" evidence="1">
    <location>
        <begin position="38"/>
        <end position="57"/>
    </location>
</feature>
<name>A0A8H8CKY1_PSICU</name>
<dbReference type="AlphaFoldDB" id="A0A8H8CKY1"/>
<evidence type="ECO:0000313" key="2">
    <source>
        <dbReference type="EMBL" id="KAG5170312.1"/>
    </source>
</evidence>
<feature type="transmembrane region" description="Helical" evidence="1">
    <location>
        <begin position="149"/>
        <end position="171"/>
    </location>
</feature>